<dbReference type="SUPFAM" id="SSF69318">
    <property type="entry name" value="Integrin alpha N-terminal domain"/>
    <property type="match status" value="1"/>
</dbReference>
<organism evidence="9 10">
    <name type="scientific">Nannocystis exedens</name>
    <dbReference type="NCBI Taxonomy" id="54"/>
    <lineage>
        <taxon>Bacteria</taxon>
        <taxon>Pseudomonadati</taxon>
        <taxon>Myxococcota</taxon>
        <taxon>Polyangia</taxon>
        <taxon>Nannocystales</taxon>
        <taxon>Nannocystaceae</taxon>
        <taxon>Nannocystis</taxon>
    </lineage>
</organism>
<evidence type="ECO:0000256" key="3">
    <source>
        <dbReference type="ARBA" id="ARBA00022777"/>
    </source>
</evidence>
<dbReference type="Gene3D" id="3.30.200.20">
    <property type="entry name" value="Phosphorylase Kinase, domain 1"/>
    <property type="match status" value="1"/>
</dbReference>
<keyword evidence="2 5" id="KW-0547">Nucleotide-binding</keyword>
<keyword evidence="4 5" id="KW-0067">ATP-binding</keyword>
<dbReference type="InterPro" id="IPR000719">
    <property type="entry name" value="Prot_kinase_dom"/>
</dbReference>
<dbReference type="EMBL" id="FOMX01000014">
    <property type="protein sequence ID" value="SFE45940.1"/>
    <property type="molecule type" value="Genomic_DNA"/>
</dbReference>
<evidence type="ECO:0000256" key="7">
    <source>
        <dbReference type="SAM" id="Phobius"/>
    </source>
</evidence>
<dbReference type="InterPro" id="IPR011009">
    <property type="entry name" value="Kinase-like_dom_sf"/>
</dbReference>
<keyword evidence="10" id="KW-1185">Reference proteome</keyword>
<name>A0A1I2ASS6_9BACT</name>
<feature type="region of interest" description="Disordered" evidence="6">
    <location>
        <begin position="1"/>
        <end position="26"/>
    </location>
</feature>
<dbReference type="Proteomes" id="UP000199400">
    <property type="component" value="Unassembled WGS sequence"/>
</dbReference>
<feature type="domain" description="Protein kinase" evidence="8">
    <location>
        <begin position="34"/>
        <end position="296"/>
    </location>
</feature>
<dbReference type="STRING" id="54.SAMN02745121_04303"/>
<evidence type="ECO:0000259" key="8">
    <source>
        <dbReference type="PROSITE" id="PS50011"/>
    </source>
</evidence>
<reference evidence="10" key="1">
    <citation type="submission" date="2016-10" db="EMBL/GenBank/DDBJ databases">
        <authorList>
            <person name="Varghese N."/>
            <person name="Submissions S."/>
        </authorList>
    </citation>
    <scope>NUCLEOTIDE SEQUENCE [LARGE SCALE GENOMIC DNA]</scope>
    <source>
        <strain evidence="10">ATCC 25963</strain>
    </source>
</reference>
<evidence type="ECO:0000313" key="9">
    <source>
        <dbReference type="EMBL" id="SFE45940.1"/>
    </source>
</evidence>
<dbReference type="GO" id="GO:0005524">
    <property type="term" value="F:ATP binding"/>
    <property type="evidence" value="ECO:0007669"/>
    <property type="project" value="UniProtKB-UniRule"/>
</dbReference>
<dbReference type="InterPro" id="IPR008271">
    <property type="entry name" value="Ser/Thr_kinase_AS"/>
</dbReference>
<gene>
    <name evidence="9" type="ORF">SAMN02745121_04303</name>
</gene>
<keyword evidence="9" id="KW-0723">Serine/threonine-protein kinase</keyword>
<dbReference type="Gene3D" id="1.10.510.10">
    <property type="entry name" value="Transferase(Phosphotransferase) domain 1"/>
    <property type="match status" value="1"/>
</dbReference>
<keyword evidence="7" id="KW-0812">Transmembrane</keyword>
<evidence type="ECO:0000256" key="4">
    <source>
        <dbReference type="ARBA" id="ARBA00022840"/>
    </source>
</evidence>
<protein>
    <submittedName>
        <fullName evidence="9">Serine/threonine protein kinase</fullName>
    </submittedName>
</protein>
<evidence type="ECO:0000313" key="10">
    <source>
        <dbReference type="Proteomes" id="UP000199400"/>
    </source>
</evidence>
<evidence type="ECO:0000256" key="6">
    <source>
        <dbReference type="SAM" id="MobiDB-lite"/>
    </source>
</evidence>
<dbReference type="PANTHER" id="PTHR43289">
    <property type="entry name" value="MITOGEN-ACTIVATED PROTEIN KINASE KINASE KINASE 20-RELATED"/>
    <property type="match status" value="1"/>
</dbReference>
<dbReference type="Pfam" id="PF00069">
    <property type="entry name" value="Pkinase"/>
    <property type="match status" value="1"/>
</dbReference>
<dbReference type="CDD" id="cd14014">
    <property type="entry name" value="STKc_PknB_like"/>
    <property type="match status" value="1"/>
</dbReference>
<evidence type="ECO:0000256" key="2">
    <source>
        <dbReference type="ARBA" id="ARBA00022741"/>
    </source>
</evidence>
<dbReference type="InterPro" id="IPR017441">
    <property type="entry name" value="Protein_kinase_ATP_BS"/>
</dbReference>
<dbReference type="PROSITE" id="PS50011">
    <property type="entry name" value="PROTEIN_KINASE_DOM"/>
    <property type="match status" value="1"/>
</dbReference>
<keyword evidence="1" id="KW-0808">Transferase</keyword>
<evidence type="ECO:0000256" key="5">
    <source>
        <dbReference type="PROSITE-ProRule" id="PRU10141"/>
    </source>
</evidence>
<dbReference type="GO" id="GO:0004674">
    <property type="term" value="F:protein serine/threonine kinase activity"/>
    <property type="evidence" value="ECO:0007669"/>
    <property type="project" value="UniProtKB-KW"/>
</dbReference>
<keyword evidence="3 9" id="KW-0418">Kinase</keyword>
<evidence type="ECO:0000256" key="1">
    <source>
        <dbReference type="ARBA" id="ARBA00022679"/>
    </source>
</evidence>
<feature type="transmembrane region" description="Helical" evidence="7">
    <location>
        <begin position="308"/>
        <end position="329"/>
    </location>
</feature>
<sequence>MLRDENERPTAATVSSGTGPRAQGLPAPARIGRYTLLGMLGRGGMGEVHLARDELLGRRVALKLLGTPDARPTAQARLLREAQALARLSHPNVVTIHEAGEHEGRVYLAMELVVGDTLRDWLRAHRPAVDVRLEVALQAGRGLAAAHDRGLVHRDFKPDNVMVGEDGRVRVMDFGLARLDARDLAVESGAPVPHATVVGAVLGTPGYMAPEQREGRPAGVVSDIYGYCVVVCELFTGKSPPPDADADTVRATLRHGAVAGTVPGWLAPLVERGLDPRPAARWPTMHALLDAIEAAMARRRQRRIAGRTAAAALIAGVLALGGVALHGWWDRAEREATAADRMAAIAAADAPEPALSGFIAEPDHRRTRALGRAWLLRGDRALADRRIEEALAAYARAYVEATDPGDVAAAMRALAAVFAARGDAPELARVVAEQRARGLGDPTVDGHAAIAALGLRDGAGAVDSLAPDDPWRAPLAALARGQPLGWLIHRFDALGPGGPAAFAAVSGYQDTRLLDRSLATIGRAAGSFPVFPGTTLAARDAWQVVDLAAPAVELWRTEHVIAANAGLRLADGRVASVYSHVWPHQGFWRLADPPSLGARPAHAGTHRTGAALIDGWSGDLDGDGRDELVAAFDSPADDVRVFQADARGELELVDRRALAGARAVAGIRRGSSRAVVVAQDAAYTVFVWTGAALTEIGTTAMPAIEALVPQTTERLLAADLDGDGTDELLHPGKFGQQYGMRIVRDVGGQASWRTIGGIDPWAAVQFDADAADEVVVRMLPGLDAWVLGAGDQAPPDLRTAAEAVAPPDIADAWLADRVARTEALAAMGRSADAATAFVDLAAMAGEPQLRHHLLDRAAALWTAVGDDAQAEAIDRGLAGPRPLARRAAALTRLGRWSEAHAAATALAGDPQADAAAVAEARRLVARLDPLVRVGVVLDPDLEAWRFVRPAGLRRDPVGERLEVAAAAGPAPLAEVSLAWDGSALAFEAEVETSWLESAGCLTIGVDDEHGAEWLAIAVCGSADERSLHRGISCRIGDQGSSLLGQQHIASAATPGRVVARVAWFADGTVECAADGVKGRWTAADMPSPGAALRFVVSARSTHQRPALAKGALREIRVHGARLAAPSPETAWDAAARHLVDDDPAAAAAVLSDMSATTAREHAIRLVTHDRLGDLAALERAAVLAAPVLLDPAARADLALLVRTRPLVAAALVGVGAPLLPAMVEIWSGLRAHLRDGEVRPAALAGLHALAAATPTNPDEYAALARLLALRGLLAMSEGRTAAAIRDLEAALELADPTEDEDEDEELADVHAALARLLAPESPTQARMHVQAAVHRSVTPERTRERMLADPALAGLLTDVGP</sequence>
<keyword evidence="7" id="KW-1133">Transmembrane helix</keyword>
<feature type="binding site" evidence="5">
    <location>
        <position position="63"/>
    </location>
    <ligand>
        <name>ATP</name>
        <dbReference type="ChEBI" id="CHEBI:30616"/>
    </ligand>
</feature>
<dbReference type="InterPro" id="IPR028994">
    <property type="entry name" value="Integrin_alpha_N"/>
</dbReference>
<dbReference type="SUPFAM" id="SSF56112">
    <property type="entry name" value="Protein kinase-like (PK-like)"/>
    <property type="match status" value="1"/>
</dbReference>
<dbReference type="PROSITE" id="PS00107">
    <property type="entry name" value="PROTEIN_KINASE_ATP"/>
    <property type="match status" value="1"/>
</dbReference>
<keyword evidence="7" id="KW-0472">Membrane</keyword>
<proteinExistence type="predicted"/>
<dbReference type="PROSITE" id="PS00108">
    <property type="entry name" value="PROTEIN_KINASE_ST"/>
    <property type="match status" value="1"/>
</dbReference>
<dbReference type="PANTHER" id="PTHR43289:SF34">
    <property type="entry name" value="SERINE_THREONINE-PROTEIN KINASE YBDM-RELATED"/>
    <property type="match status" value="1"/>
</dbReference>
<dbReference type="RefSeq" id="WP_170136285.1">
    <property type="nucleotide sequence ID" value="NZ_FOMX01000014.1"/>
</dbReference>
<accession>A0A1I2ASS6</accession>